<dbReference type="InterPro" id="IPR042114">
    <property type="entry name" value="GatB_C_1"/>
</dbReference>
<dbReference type="InterPro" id="IPR014746">
    <property type="entry name" value="Gln_synth/guanido_kin_cat_dom"/>
</dbReference>
<dbReference type="InterPro" id="IPR004413">
    <property type="entry name" value="GatB"/>
</dbReference>
<comment type="catalytic activity">
    <reaction evidence="10 11">
        <text>L-glutamyl-tRNA(Gln) + L-glutamine + ATP + H2O = L-glutaminyl-tRNA(Gln) + L-glutamate + ADP + phosphate + H(+)</text>
        <dbReference type="Rhea" id="RHEA:17521"/>
        <dbReference type="Rhea" id="RHEA-COMP:9681"/>
        <dbReference type="Rhea" id="RHEA-COMP:9684"/>
        <dbReference type="ChEBI" id="CHEBI:15377"/>
        <dbReference type="ChEBI" id="CHEBI:15378"/>
        <dbReference type="ChEBI" id="CHEBI:29985"/>
        <dbReference type="ChEBI" id="CHEBI:30616"/>
        <dbReference type="ChEBI" id="CHEBI:43474"/>
        <dbReference type="ChEBI" id="CHEBI:58359"/>
        <dbReference type="ChEBI" id="CHEBI:78520"/>
        <dbReference type="ChEBI" id="CHEBI:78521"/>
        <dbReference type="ChEBI" id="CHEBI:456216"/>
    </reaction>
</comment>
<dbReference type="NCBIfam" id="NF004015">
    <property type="entry name" value="PRK05477.1-5"/>
    <property type="match status" value="1"/>
</dbReference>
<dbReference type="InterPro" id="IPR017958">
    <property type="entry name" value="Gln-tRNA_amidoTrfase_suB_CS"/>
</dbReference>
<dbReference type="InterPro" id="IPR023168">
    <property type="entry name" value="GatB_Yqey_C_2"/>
</dbReference>
<dbReference type="Pfam" id="PF02934">
    <property type="entry name" value="GatB_N"/>
    <property type="match status" value="1"/>
</dbReference>
<evidence type="ECO:0000256" key="9">
    <source>
        <dbReference type="ARBA" id="ARBA00047380"/>
    </source>
</evidence>
<dbReference type="NCBIfam" id="TIGR00133">
    <property type="entry name" value="gatB"/>
    <property type="match status" value="1"/>
</dbReference>
<evidence type="ECO:0000256" key="4">
    <source>
        <dbReference type="ARBA" id="ARBA00022598"/>
    </source>
</evidence>
<keyword evidence="14" id="KW-1185">Reference proteome</keyword>
<keyword evidence="6 11" id="KW-0067">ATP-binding</keyword>
<evidence type="ECO:0000313" key="13">
    <source>
        <dbReference type="EMBL" id="CTQ67255.1"/>
    </source>
</evidence>
<dbReference type="PROSITE" id="PS01234">
    <property type="entry name" value="GATB"/>
    <property type="match status" value="1"/>
</dbReference>
<evidence type="ECO:0000256" key="6">
    <source>
        <dbReference type="ARBA" id="ARBA00022840"/>
    </source>
</evidence>
<dbReference type="EC" id="6.3.5.-" evidence="11"/>
<dbReference type="NCBIfam" id="NF004014">
    <property type="entry name" value="PRK05477.1-4"/>
    <property type="match status" value="1"/>
</dbReference>
<dbReference type="GO" id="GO:0050566">
    <property type="term" value="F:asparaginyl-tRNA synthase (glutamine-hydrolyzing) activity"/>
    <property type="evidence" value="ECO:0007669"/>
    <property type="project" value="RHEA"/>
</dbReference>
<dbReference type="Pfam" id="PF02637">
    <property type="entry name" value="GatB_Yqey"/>
    <property type="match status" value="1"/>
</dbReference>
<gene>
    <name evidence="11 13" type="primary">gatB</name>
    <name evidence="13" type="ORF">LAX5112_01293</name>
</gene>
<protein>
    <recommendedName>
        <fullName evidence="3 11">Aspartyl/glutamyl-tRNA(Asn/Gln) amidotransferase subunit B</fullName>
        <shortName evidence="11">Asp/Glu-ADT subunit B</shortName>
        <ecNumber evidence="11">6.3.5.-</ecNumber>
    </recommendedName>
</protein>
<evidence type="ECO:0000313" key="14">
    <source>
        <dbReference type="Proteomes" id="UP000053235"/>
    </source>
</evidence>
<dbReference type="SMART" id="SM00845">
    <property type="entry name" value="GatB_Yqey"/>
    <property type="match status" value="1"/>
</dbReference>
<dbReference type="GO" id="GO:0005524">
    <property type="term" value="F:ATP binding"/>
    <property type="evidence" value="ECO:0007669"/>
    <property type="project" value="UniProtKB-KW"/>
</dbReference>
<evidence type="ECO:0000256" key="2">
    <source>
        <dbReference type="ARBA" id="ARBA00011123"/>
    </source>
</evidence>
<feature type="domain" description="Asn/Gln amidotransferase" evidence="12">
    <location>
        <begin position="345"/>
        <end position="490"/>
    </location>
</feature>
<dbReference type="SUPFAM" id="SSF89095">
    <property type="entry name" value="GatB/YqeY motif"/>
    <property type="match status" value="1"/>
</dbReference>
<organism evidence="13 14">
    <name type="scientific">Roseibium alexandrii</name>
    <dbReference type="NCBI Taxonomy" id="388408"/>
    <lineage>
        <taxon>Bacteria</taxon>
        <taxon>Pseudomonadati</taxon>
        <taxon>Pseudomonadota</taxon>
        <taxon>Alphaproteobacteria</taxon>
        <taxon>Hyphomicrobiales</taxon>
        <taxon>Stappiaceae</taxon>
        <taxon>Roseibium</taxon>
    </lineage>
</organism>
<dbReference type="NCBIfam" id="NF004012">
    <property type="entry name" value="PRK05477.1-2"/>
    <property type="match status" value="1"/>
</dbReference>
<evidence type="ECO:0000256" key="3">
    <source>
        <dbReference type="ARBA" id="ARBA00016923"/>
    </source>
</evidence>
<dbReference type="Gene3D" id="1.10.150.380">
    <property type="entry name" value="GatB domain, N-terminal subdomain"/>
    <property type="match status" value="1"/>
</dbReference>
<evidence type="ECO:0000256" key="11">
    <source>
        <dbReference type="HAMAP-Rule" id="MF_00121"/>
    </source>
</evidence>
<dbReference type="PANTHER" id="PTHR11659">
    <property type="entry name" value="GLUTAMYL-TRNA GLN AMIDOTRANSFERASE SUBUNIT B MITOCHONDRIAL AND PROKARYOTIC PET112-RELATED"/>
    <property type="match status" value="1"/>
</dbReference>
<dbReference type="HAMAP" id="MF_00121">
    <property type="entry name" value="GatB"/>
    <property type="match status" value="1"/>
</dbReference>
<evidence type="ECO:0000256" key="1">
    <source>
        <dbReference type="ARBA" id="ARBA00005306"/>
    </source>
</evidence>
<dbReference type="InterPro" id="IPR018027">
    <property type="entry name" value="Asn/Gln_amidotransferase"/>
</dbReference>
<dbReference type="PANTHER" id="PTHR11659:SF0">
    <property type="entry name" value="GLUTAMYL-TRNA(GLN) AMIDOTRANSFERASE SUBUNIT B, MITOCHONDRIAL"/>
    <property type="match status" value="1"/>
</dbReference>
<accession>A0A0M6ZWX2</accession>
<dbReference type="EMBL" id="CXWD01000004">
    <property type="protein sequence ID" value="CTQ67255.1"/>
    <property type="molecule type" value="Genomic_DNA"/>
</dbReference>
<dbReference type="Gene3D" id="1.10.10.410">
    <property type="match status" value="1"/>
</dbReference>
<evidence type="ECO:0000256" key="7">
    <source>
        <dbReference type="ARBA" id="ARBA00022917"/>
    </source>
</evidence>
<evidence type="ECO:0000259" key="12">
    <source>
        <dbReference type="SMART" id="SM00845"/>
    </source>
</evidence>
<dbReference type="STRING" id="388408.LAX5112_01293"/>
<proteinExistence type="inferred from homology"/>
<evidence type="ECO:0000256" key="5">
    <source>
        <dbReference type="ARBA" id="ARBA00022741"/>
    </source>
</evidence>
<name>A0A0M6ZWX2_9HYPH</name>
<sequence length="493" mass="54354">MTIVDARTPDPKKFIKGATGDWEIVIGMEVHAQVTSDAKLFSGASTEFGQDPNNNVSLVDAAMPGMLPVINEECVRQAIRTGLGLKAEINLKSVFDRKNYFYPDLPQGYQISQFKQPIVGEGEILLDMPDEQVEIGVERLHLEQDAGKSLHDQHPSMSFVDLNRSGVALMEIVSKPDLRSADEAKAYLTKLRTILRYLGTCDGNMDQGSMRADVNVSVRRPGGEFGTRCEIKNVNSIRFVGQAIEYEARRQMAILEDGGSIDQETRLFDSVKGETRSMRSKEEAHDYRYFPDPDLLPLEFTQSFVDELAADLPELPDDKKARFVRDFGLTAYDADVLVAEKASADFFEEVAKGRDAKLAANWLINELFGRLNKEGKDLETSPVSAAQLGGIIDLIKAGTISGKIAKDVFEIVWTEGGDPAQIVEDRGMKQVTDLGAIEAIVDEIIAANPDKVEQAKDKPNLVGWFVGQVMKASKGKANPQAVNDLLKQKIGLE</sequence>
<keyword evidence="4 11" id="KW-0436">Ligase</keyword>
<comment type="function">
    <text evidence="8 11">Allows the formation of correctly charged Asn-tRNA(Asn) or Gln-tRNA(Gln) through the transamidation of misacylated Asp-tRNA(Asn) or Glu-tRNA(Gln) in organisms which lack either or both of asparaginyl-tRNA or glutaminyl-tRNA synthetases. The reaction takes place in the presence of glutamine and ATP through an activated phospho-Asp-tRNA(Asn) or phospho-Glu-tRNA(Gln).</text>
</comment>
<comment type="catalytic activity">
    <reaction evidence="9 11">
        <text>L-aspartyl-tRNA(Asn) + L-glutamine + ATP + H2O = L-asparaginyl-tRNA(Asn) + L-glutamate + ADP + phosphate + 2 H(+)</text>
        <dbReference type="Rhea" id="RHEA:14513"/>
        <dbReference type="Rhea" id="RHEA-COMP:9674"/>
        <dbReference type="Rhea" id="RHEA-COMP:9677"/>
        <dbReference type="ChEBI" id="CHEBI:15377"/>
        <dbReference type="ChEBI" id="CHEBI:15378"/>
        <dbReference type="ChEBI" id="CHEBI:29985"/>
        <dbReference type="ChEBI" id="CHEBI:30616"/>
        <dbReference type="ChEBI" id="CHEBI:43474"/>
        <dbReference type="ChEBI" id="CHEBI:58359"/>
        <dbReference type="ChEBI" id="CHEBI:78515"/>
        <dbReference type="ChEBI" id="CHEBI:78516"/>
        <dbReference type="ChEBI" id="CHEBI:456216"/>
    </reaction>
</comment>
<dbReference type="RefSeq" id="WP_055671122.1">
    <property type="nucleotide sequence ID" value="NZ_CXWD01000004.1"/>
</dbReference>
<dbReference type="FunFam" id="1.10.150.380:FF:000001">
    <property type="entry name" value="Aspartyl/glutamyl-tRNA(Asn/Gln) amidotransferase subunit B"/>
    <property type="match status" value="1"/>
</dbReference>
<dbReference type="Proteomes" id="UP000053235">
    <property type="component" value="Unassembled WGS sequence"/>
</dbReference>
<dbReference type="GO" id="GO:0016740">
    <property type="term" value="F:transferase activity"/>
    <property type="evidence" value="ECO:0007669"/>
    <property type="project" value="UniProtKB-KW"/>
</dbReference>
<comment type="subunit">
    <text evidence="2 11">Heterotrimer of A, B and C subunits.</text>
</comment>
<dbReference type="GO" id="GO:0006412">
    <property type="term" value="P:translation"/>
    <property type="evidence" value="ECO:0007669"/>
    <property type="project" value="UniProtKB-UniRule"/>
</dbReference>
<dbReference type="FunFam" id="1.10.10.410:FF:000001">
    <property type="entry name" value="Aspartyl/glutamyl-tRNA(Asn/Gln) amidotransferase subunit B"/>
    <property type="match status" value="1"/>
</dbReference>
<dbReference type="AlphaFoldDB" id="A0A0M6ZWX2"/>
<reference evidence="14" key="1">
    <citation type="submission" date="2015-07" db="EMBL/GenBank/DDBJ databases">
        <authorList>
            <person name="Rodrigo-Torres Lidia"/>
            <person name="Arahal R.David."/>
        </authorList>
    </citation>
    <scope>NUCLEOTIDE SEQUENCE [LARGE SCALE GENOMIC DNA]</scope>
    <source>
        <strain evidence="14">CECT 5112</strain>
    </source>
</reference>
<dbReference type="InterPro" id="IPR006075">
    <property type="entry name" value="Asn/Gln-tRNA_Trfase_suB/E_cat"/>
</dbReference>
<dbReference type="SUPFAM" id="SSF55931">
    <property type="entry name" value="Glutamine synthetase/guanido kinase"/>
    <property type="match status" value="1"/>
</dbReference>
<dbReference type="InterPro" id="IPR017959">
    <property type="entry name" value="Asn/Gln-tRNA_amidoTrfase_suB/E"/>
</dbReference>
<keyword evidence="7 11" id="KW-0648">Protein biosynthesis</keyword>
<keyword evidence="5 11" id="KW-0547">Nucleotide-binding</keyword>
<dbReference type="InterPro" id="IPR003789">
    <property type="entry name" value="Asn/Gln_tRNA_amidoTrase-B-like"/>
</dbReference>
<dbReference type="GO" id="GO:0050567">
    <property type="term" value="F:glutaminyl-tRNA synthase (glutamine-hydrolyzing) activity"/>
    <property type="evidence" value="ECO:0007669"/>
    <property type="project" value="UniProtKB-UniRule"/>
</dbReference>
<keyword evidence="13" id="KW-0808">Transferase</keyword>
<comment type="similarity">
    <text evidence="1 11">Belongs to the GatB/GatE family. GatB subfamily.</text>
</comment>
<dbReference type="GO" id="GO:0070681">
    <property type="term" value="P:glutaminyl-tRNAGln biosynthesis via transamidation"/>
    <property type="evidence" value="ECO:0007669"/>
    <property type="project" value="TreeGrafter"/>
</dbReference>
<evidence type="ECO:0000256" key="10">
    <source>
        <dbReference type="ARBA" id="ARBA00047913"/>
    </source>
</evidence>
<dbReference type="OrthoDB" id="9804078at2"/>
<evidence type="ECO:0000256" key="8">
    <source>
        <dbReference type="ARBA" id="ARBA00024799"/>
    </source>
</evidence>